<dbReference type="GO" id="GO:0098703">
    <property type="term" value="P:calcium ion import across plasma membrane"/>
    <property type="evidence" value="ECO:0007669"/>
    <property type="project" value="TreeGrafter"/>
</dbReference>
<evidence type="ECO:0000256" key="4">
    <source>
        <dbReference type="ARBA" id="ARBA00023136"/>
    </source>
</evidence>
<dbReference type="GO" id="GO:0015275">
    <property type="term" value="F:stretch-activated, monoatomic cation-selective, calcium channel activity"/>
    <property type="evidence" value="ECO:0007669"/>
    <property type="project" value="TreeGrafter"/>
</dbReference>
<evidence type="ECO:0000256" key="3">
    <source>
        <dbReference type="ARBA" id="ARBA00022989"/>
    </source>
</evidence>
<accession>A0AAE1HKA0</accession>
<evidence type="ECO:0000256" key="1">
    <source>
        <dbReference type="ARBA" id="ARBA00004141"/>
    </source>
</evidence>
<dbReference type="Proteomes" id="UP001219518">
    <property type="component" value="Unassembled WGS sequence"/>
</dbReference>
<keyword evidence="5" id="KW-0325">Glycoprotein</keyword>
<sequence length="233" mass="25142">MVFVQESYRRWVCSSLLPHFPRPGGPRVRPCRSVCRSVEQKCPFFLPGDRAPAYPTQYAGEPTFLCLGKLSPDPNIPESGEQLLKSSYGEEDCCYRHCSERGLPWLCPSDKSCLEKPPEKTPPPVVCEPPPPAPTPAPGERTLPSACAASIAAPPPPPPPRPSSGAPGAPTPSPYLLGLLGAVILHQLVVHAVRVDEDYDIGIVLFLLGSYAVKLDPSQGLLPVIPNVRLIQD</sequence>
<comment type="caution">
    <text evidence="8">The sequence shown here is derived from an EMBL/GenBank/DDBJ whole genome shotgun (WGS) entry which is preliminary data.</text>
</comment>
<dbReference type="EMBL" id="JAHWGI010001134">
    <property type="protein sequence ID" value="KAK3922922.1"/>
    <property type="molecule type" value="Genomic_DNA"/>
</dbReference>
<feature type="compositionally biased region" description="Pro residues" evidence="7">
    <location>
        <begin position="120"/>
        <end position="137"/>
    </location>
</feature>
<evidence type="ECO:0000256" key="5">
    <source>
        <dbReference type="ARBA" id="ARBA00023180"/>
    </source>
</evidence>
<dbReference type="PANTHER" id="PTHR15819:SF11">
    <property type="entry name" value="MID1, ISOFORM A"/>
    <property type="match status" value="1"/>
</dbReference>
<evidence type="ECO:0000256" key="6">
    <source>
        <dbReference type="ARBA" id="ARBA00029445"/>
    </source>
</evidence>
<evidence type="ECO:0000313" key="9">
    <source>
        <dbReference type="Proteomes" id="UP001219518"/>
    </source>
</evidence>
<reference evidence="8" key="2">
    <citation type="journal article" date="2023" name="BMC Genomics">
        <title>Pest status, molecular evolution, and epigenetic factors derived from the genome assembly of Frankliniella fusca, a thysanopteran phytovirus vector.</title>
        <authorList>
            <person name="Catto M.A."/>
            <person name="Labadie P.E."/>
            <person name="Jacobson A.L."/>
            <person name="Kennedy G.G."/>
            <person name="Srinivasan R."/>
            <person name="Hunt B.G."/>
        </authorList>
    </citation>
    <scope>NUCLEOTIDE SEQUENCE</scope>
    <source>
        <strain evidence="8">PL_HMW_Pooled</strain>
    </source>
</reference>
<dbReference type="PANTHER" id="PTHR15819">
    <property type="entry name" value="TRANSMEMBRANE PROTEIN FAM155"/>
    <property type="match status" value="1"/>
</dbReference>
<gene>
    <name evidence="8" type="ORF">KUF71_001581</name>
</gene>
<dbReference type="AlphaFoldDB" id="A0AAE1HKA0"/>
<keyword evidence="2 8" id="KW-0812">Transmembrane</keyword>
<evidence type="ECO:0000256" key="2">
    <source>
        <dbReference type="ARBA" id="ARBA00022692"/>
    </source>
</evidence>
<feature type="compositionally biased region" description="Pro residues" evidence="7">
    <location>
        <begin position="153"/>
        <end position="162"/>
    </location>
</feature>
<keyword evidence="9" id="KW-1185">Reference proteome</keyword>
<name>A0AAE1HKA0_9NEOP</name>
<comment type="similarity">
    <text evidence="6">Belongs to the NALF family.</text>
</comment>
<keyword evidence="4" id="KW-0472">Membrane</keyword>
<evidence type="ECO:0000313" key="8">
    <source>
        <dbReference type="EMBL" id="KAK3922922.1"/>
    </source>
</evidence>
<dbReference type="InterPro" id="IPR055288">
    <property type="entry name" value="NALCN_aux_factor_1/2"/>
</dbReference>
<protein>
    <submittedName>
        <fullName evidence="8">Transmembrane protein FAM155B</fullName>
    </submittedName>
</protein>
<keyword evidence="3" id="KW-1133">Transmembrane helix</keyword>
<proteinExistence type="inferred from homology"/>
<evidence type="ECO:0000256" key="7">
    <source>
        <dbReference type="SAM" id="MobiDB-lite"/>
    </source>
</evidence>
<reference evidence="8" key="1">
    <citation type="submission" date="2021-07" db="EMBL/GenBank/DDBJ databases">
        <authorList>
            <person name="Catto M.A."/>
            <person name="Jacobson A."/>
            <person name="Kennedy G."/>
            <person name="Labadie P."/>
            <person name="Hunt B.G."/>
            <person name="Srinivasan R."/>
        </authorList>
    </citation>
    <scope>NUCLEOTIDE SEQUENCE</scope>
    <source>
        <strain evidence="8">PL_HMW_Pooled</strain>
        <tissue evidence="8">Head</tissue>
    </source>
</reference>
<organism evidence="8 9">
    <name type="scientific">Frankliniella fusca</name>
    <dbReference type="NCBI Taxonomy" id="407009"/>
    <lineage>
        <taxon>Eukaryota</taxon>
        <taxon>Metazoa</taxon>
        <taxon>Ecdysozoa</taxon>
        <taxon>Arthropoda</taxon>
        <taxon>Hexapoda</taxon>
        <taxon>Insecta</taxon>
        <taxon>Pterygota</taxon>
        <taxon>Neoptera</taxon>
        <taxon>Paraneoptera</taxon>
        <taxon>Thysanoptera</taxon>
        <taxon>Terebrantia</taxon>
        <taxon>Thripoidea</taxon>
        <taxon>Thripidae</taxon>
        <taxon>Frankliniella</taxon>
    </lineage>
</organism>
<dbReference type="GO" id="GO:0005886">
    <property type="term" value="C:plasma membrane"/>
    <property type="evidence" value="ECO:0007669"/>
    <property type="project" value="TreeGrafter"/>
</dbReference>
<comment type="subcellular location">
    <subcellularLocation>
        <location evidence="1">Membrane</location>
        <topology evidence="1">Multi-pass membrane protein</topology>
    </subcellularLocation>
</comment>
<feature type="region of interest" description="Disordered" evidence="7">
    <location>
        <begin position="118"/>
        <end position="170"/>
    </location>
</feature>